<evidence type="ECO:0000313" key="3">
    <source>
        <dbReference type="EMBL" id="RAI77332.1"/>
    </source>
</evidence>
<dbReference type="OrthoDB" id="9800955at2"/>
<proteinExistence type="predicted"/>
<gene>
    <name evidence="3" type="ORF">HMF3257_29855</name>
</gene>
<dbReference type="PROSITE" id="PS50853">
    <property type="entry name" value="FN3"/>
    <property type="match status" value="1"/>
</dbReference>
<dbReference type="InterPro" id="IPR000772">
    <property type="entry name" value="Ricin_B_lectin"/>
</dbReference>
<organism evidence="3 4">
    <name type="scientific">Spirosoma telluris</name>
    <dbReference type="NCBI Taxonomy" id="2183553"/>
    <lineage>
        <taxon>Bacteria</taxon>
        <taxon>Pseudomonadati</taxon>
        <taxon>Bacteroidota</taxon>
        <taxon>Cytophagia</taxon>
        <taxon>Cytophagales</taxon>
        <taxon>Cytophagaceae</taxon>
        <taxon>Spirosoma</taxon>
    </lineage>
</organism>
<dbReference type="SMART" id="SM00060">
    <property type="entry name" value="FN3"/>
    <property type="match status" value="1"/>
</dbReference>
<comment type="caution">
    <text evidence="3">The sequence shown here is derived from an EMBL/GenBank/DDBJ whole genome shotgun (WGS) entry which is preliminary data.</text>
</comment>
<dbReference type="SUPFAM" id="SSF49299">
    <property type="entry name" value="PKD domain"/>
    <property type="match status" value="1"/>
</dbReference>
<reference evidence="3 4" key="1">
    <citation type="submission" date="2018-06" db="EMBL/GenBank/DDBJ databases">
        <title>Spirosoma sp. HMF3257 Genome sequencing and assembly.</title>
        <authorList>
            <person name="Kang H."/>
            <person name="Cha I."/>
            <person name="Kim H."/>
            <person name="Kang J."/>
            <person name="Joh K."/>
        </authorList>
    </citation>
    <scope>NUCLEOTIDE SEQUENCE [LARGE SCALE GENOMIC DNA]</scope>
    <source>
        <strain evidence="3 4">HMF3257</strain>
    </source>
</reference>
<dbReference type="SUPFAM" id="SSF50370">
    <property type="entry name" value="Ricin B-like lectins"/>
    <property type="match status" value="1"/>
</dbReference>
<sequence length="400" mass="42857">MDLLGGAHQQWRLVRNAEGYFTIINRNSSKAITVRSASLAEGAPISQMTLGAGQDQQWSIEERSCTATATSQAPVAVATATSLTGSSPLSVTFTGNKSYDPDGDPITYEWNFGDGSSYSAEANPVKVFTAKAGSQGVGLILNYTVQLTVIDSKGLRSPVQTFSVKLNNSNPTVQITNPVNNVKYPLDKSTSYTLGATVTGNSISSQIWQVKLRHNNREQLVKTTSGANPVVDISPVGCDGDDYYYVITVKVTDFNNLSGQDSVRIYPDCNSPKLNSTGLTATTLSSSSVRLNWTNPTLTFDKVLVVGRAGSGLTDIPLEPNYTANPSFTGNGSDLPGGGKVLYQGTSTSLVVTDLTAGQLYYFRVYAHAGNGWSGGVEVTATRQWLPPIARPWSWLQQLR</sequence>
<protein>
    <recommendedName>
        <fullName evidence="5">PKD domain-containing protein</fullName>
    </recommendedName>
</protein>
<dbReference type="EMBL" id="QLII01000001">
    <property type="protein sequence ID" value="RAI77332.1"/>
    <property type="molecule type" value="Genomic_DNA"/>
</dbReference>
<evidence type="ECO:0000259" key="2">
    <source>
        <dbReference type="PROSITE" id="PS50853"/>
    </source>
</evidence>
<dbReference type="InterPro" id="IPR000601">
    <property type="entry name" value="PKD_dom"/>
</dbReference>
<dbReference type="RefSeq" id="WP_111347871.1">
    <property type="nucleotide sequence ID" value="NZ_QLII01000001.1"/>
</dbReference>
<dbReference type="CDD" id="cd00146">
    <property type="entry name" value="PKD"/>
    <property type="match status" value="1"/>
</dbReference>
<evidence type="ECO:0000313" key="4">
    <source>
        <dbReference type="Proteomes" id="UP000249016"/>
    </source>
</evidence>
<dbReference type="Gene3D" id="2.60.40.10">
    <property type="entry name" value="Immunoglobulins"/>
    <property type="match status" value="2"/>
</dbReference>
<dbReference type="AlphaFoldDB" id="A0A327NPZ8"/>
<dbReference type="PROSITE" id="PS50231">
    <property type="entry name" value="RICIN_B_LECTIN"/>
    <property type="match status" value="1"/>
</dbReference>
<dbReference type="Gene3D" id="2.80.10.50">
    <property type="match status" value="1"/>
</dbReference>
<feature type="domain" description="Fibronectin type-III" evidence="2">
    <location>
        <begin position="275"/>
        <end position="389"/>
    </location>
</feature>
<dbReference type="Pfam" id="PF14200">
    <property type="entry name" value="RicinB_lectin_2"/>
    <property type="match status" value="1"/>
</dbReference>
<dbReference type="CDD" id="cd00063">
    <property type="entry name" value="FN3"/>
    <property type="match status" value="1"/>
</dbReference>
<evidence type="ECO:0000259" key="1">
    <source>
        <dbReference type="PROSITE" id="PS50093"/>
    </source>
</evidence>
<evidence type="ECO:0008006" key="5">
    <source>
        <dbReference type="Google" id="ProtNLM"/>
    </source>
</evidence>
<dbReference type="InterPro" id="IPR036116">
    <property type="entry name" value="FN3_sf"/>
</dbReference>
<accession>A0A327NPZ8</accession>
<dbReference type="InterPro" id="IPR003961">
    <property type="entry name" value="FN3_dom"/>
</dbReference>
<feature type="domain" description="PKD" evidence="1">
    <location>
        <begin position="74"/>
        <end position="130"/>
    </location>
</feature>
<dbReference type="InterPro" id="IPR022409">
    <property type="entry name" value="PKD/Chitinase_dom"/>
</dbReference>
<dbReference type="InterPro" id="IPR035986">
    <property type="entry name" value="PKD_dom_sf"/>
</dbReference>
<dbReference type="Pfam" id="PF00041">
    <property type="entry name" value="fn3"/>
    <property type="match status" value="1"/>
</dbReference>
<keyword evidence="4" id="KW-1185">Reference proteome</keyword>
<dbReference type="SUPFAM" id="SSF49265">
    <property type="entry name" value="Fibronectin type III"/>
    <property type="match status" value="1"/>
</dbReference>
<dbReference type="PROSITE" id="PS50093">
    <property type="entry name" value="PKD"/>
    <property type="match status" value="1"/>
</dbReference>
<dbReference type="InterPro" id="IPR013783">
    <property type="entry name" value="Ig-like_fold"/>
</dbReference>
<dbReference type="Pfam" id="PF18911">
    <property type="entry name" value="PKD_4"/>
    <property type="match status" value="1"/>
</dbReference>
<dbReference type="Proteomes" id="UP000249016">
    <property type="component" value="Unassembled WGS sequence"/>
</dbReference>
<name>A0A327NPZ8_9BACT</name>
<dbReference type="SMART" id="SM00089">
    <property type="entry name" value="PKD"/>
    <property type="match status" value="1"/>
</dbReference>
<dbReference type="InterPro" id="IPR035992">
    <property type="entry name" value="Ricin_B-like_lectins"/>
</dbReference>